<evidence type="ECO:0000313" key="2">
    <source>
        <dbReference type="Proteomes" id="UP000324222"/>
    </source>
</evidence>
<comment type="caution">
    <text evidence="1">The sequence shown here is derived from an EMBL/GenBank/DDBJ whole genome shotgun (WGS) entry which is preliminary data.</text>
</comment>
<name>A0A5B7H7Y6_PORTR</name>
<proteinExistence type="predicted"/>
<keyword evidence="2" id="KW-1185">Reference proteome</keyword>
<reference evidence="1 2" key="1">
    <citation type="submission" date="2019-05" db="EMBL/GenBank/DDBJ databases">
        <title>Another draft genome of Portunus trituberculatus and its Hox gene families provides insights of decapod evolution.</title>
        <authorList>
            <person name="Jeong J.-H."/>
            <person name="Song I."/>
            <person name="Kim S."/>
            <person name="Choi T."/>
            <person name="Kim D."/>
            <person name="Ryu S."/>
            <person name="Kim W."/>
        </authorList>
    </citation>
    <scope>NUCLEOTIDE SEQUENCE [LARGE SCALE GENOMIC DNA]</scope>
    <source>
        <tissue evidence="1">Muscle</tissue>
    </source>
</reference>
<organism evidence="1 2">
    <name type="scientific">Portunus trituberculatus</name>
    <name type="common">Swimming crab</name>
    <name type="synonym">Neptunus trituberculatus</name>
    <dbReference type="NCBI Taxonomy" id="210409"/>
    <lineage>
        <taxon>Eukaryota</taxon>
        <taxon>Metazoa</taxon>
        <taxon>Ecdysozoa</taxon>
        <taxon>Arthropoda</taxon>
        <taxon>Crustacea</taxon>
        <taxon>Multicrustacea</taxon>
        <taxon>Malacostraca</taxon>
        <taxon>Eumalacostraca</taxon>
        <taxon>Eucarida</taxon>
        <taxon>Decapoda</taxon>
        <taxon>Pleocyemata</taxon>
        <taxon>Brachyura</taxon>
        <taxon>Eubrachyura</taxon>
        <taxon>Portunoidea</taxon>
        <taxon>Portunidae</taxon>
        <taxon>Portuninae</taxon>
        <taxon>Portunus</taxon>
    </lineage>
</organism>
<evidence type="ECO:0000313" key="1">
    <source>
        <dbReference type="EMBL" id="MPC65377.1"/>
    </source>
</evidence>
<dbReference type="AlphaFoldDB" id="A0A5B7H7Y6"/>
<sequence>MSGKRKSHRFLDSQHLHDEEVASVRLPVHFRERSRCLKGEKDRSSLSKHLPERMVAAEALAGLQTLRLKECC</sequence>
<protein>
    <submittedName>
        <fullName evidence="1">Uncharacterized protein</fullName>
    </submittedName>
</protein>
<gene>
    <name evidence="1" type="ORF">E2C01_059511</name>
</gene>
<dbReference type="Proteomes" id="UP000324222">
    <property type="component" value="Unassembled WGS sequence"/>
</dbReference>
<accession>A0A5B7H7Y6</accession>
<dbReference type="EMBL" id="VSRR010023296">
    <property type="protein sequence ID" value="MPC65377.1"/>
    <property type="molecule type" value="Genomic_DNA"/>
</dbReference>